<evidence type="ECO:0000256" key="5">
    <source>
        <dbReference type="ARBA" id="ARBA00022679"/>
    </source>
</evidence>
<dbReference type="Pfam" id="PF07568">
    <property type="entry name" value="HisKA_2"/>
    <property type="match status" value="1"/>
</dbReference>
<organism evidence="11 12">
    <name type="scientific">Paracoccus alcaliphilus</name>
    <dbReference type="NCBI Taxonomy" id="34002"/>
    <lineage>
        <taxon>Bacteria</taxon>
        <taxon>Pseudomonadati</taxon>
        <taxon>Pseudomonadota</taxon>
        <taxon>Alphaproteobacteria</taxon>
        <taxon>Rhodobacterales</taxon>
        <taxon>Paracoccaceae</taxon>
        <taxon>Paracoccus</taxon>
    </lineage>
</organism>
<feature type="transmembrane region" description="Helical" evidence="9">
    <location>
        <begin position="20"/>
        <end position="41"/>
    </location>
</feature>
<evidence type="ECO:0000313" key="11">
    <source>
        <dbReference type="EMBL" id="SEN45920.1"/>
    </source>
</evidence>
<dbReference type="PANTHER" id="PTHR41523">
    <property type="entry name" value="TWO-COMPONENT SYSTEM SENSOR PROTEIN"/>
    <property type="match status" value="1"/>
</dbReference>
<keyword evidence="9" id="KW-0812">Transmembrane</keyword>
<dbReference type="AlphaFoldDB" id="A0A1H8GQ08"/>
<evidence type="ECO:0000256" key="9">
    <source>
        <dbReference type="SAM" id="Phobius"/>
    </source>
</evidence>
<evidence type="ECO:0000256" key="6">
    <source>
        <dbReference type="ARBA" id="ARBA00022741"/>
    </source>
</evidence>
<dbReference type="OrthoDB" id="9767435at2"/>
<keyword evidence="6" id="KW-0547">Nucleotide-binding</keyword>
<proteinExistence type="predicted"/>
<dbReference type="InterPro" id="IPR011495">
    <property type="entry name" value="Sig_transdc_His_kin_sub2_dim/P"/>
</dbReference>
<dbReference type="RefSeq" id="WP_090611150.1">
    <property type="nucleotide sequence ID" value="NZ_CP067124.1"/>
</dbReference>
<evidence type="ECO:0000256" key="3">
    <source>
        <dbReference type="ARBA" id="ARBA00012438"/>
    </source>
</evidence>
<evidence type="ECO:0000256" key="2">
    <source>
        <dbReference type="ARBA" id="ARBA00004370"/>
    </source>
</evidence>
<dbReference type="GO" id="GO:0005524">
    <property type="term" value="F:ATP binding"/>
    <property type="evidence" value="ECO:0007669"/>
    <property type="project" value="UniProtKB-KW"/>
</dbReference>
<reference evidence="11 12" key="1">
    <citation type="submission" date="2016-10" db="EMBL/GenBank/DDBJ databases">
        <authorList>
            <person name="de Groot N.N."/>
        </authorList>
    </citation>
    <scope>NUCLEOTIDE SEQUENCE [LARGE SCALE GENOMIC DNA]</scope>
    <source>
        <strain evidence="11 12">DSM 8512</strain>
    </source>
</reference>
<keyword evidence="7 11" id="KW-0418">Kinase</keyword>
<keyword evidence="9" id="KW-1133">Transmembrane helix</keyword>
<dbReference type="InterPro" id="IPR036890">
    <property type="entry name" value="HATPase_C_sf"/>
</dbReference>
<protein>
    <recommendedName>
        <fullName evidence="3">histidine kinase</fullName>
        <ecNumber evidence="3">2.7.13.3</ecNumber>
    </recommendedName>
</protein>
<evidence type="ECO:0000256" key="4">
    <source>
        <dbReference type="ARBA" id="ARBA00022553"/>
    </source>
</evidence>
<dbReference type="Gene3D" id="3.30.450.20">
    <property type="entry name" value="PAS domain"/>
    <property type="match status" value="2"/>
</dbReference>
<dbReference type="GO" id="GO:0004673">
    <property type="term" value="F:protein histidine kinase activity"/>
    <property type="evidence" value="ECO:0007669"/>
    <property type="project" value="UniProtKB-EC"/>
</dbReference>
<dbReference type="CDD" id="cd18773">
    <property type="entry name" value="PDC1_HK_sensor"/>
    <property type="match status" value="1"/>
</dbReference>
<dbReference type="GO" id="GO:0007165">
    <property type="term" value="P:signal transduction"/>
    <property type="evidence" value="ECO:0007669"/>
    <property type="project" value="InterPro"/>
</dbReference>
<keyword evidence="9" id="KW-0472">Membrane</keyword>
<evidence type="ECO:0000313" key="12">
    <source>
        <dbReference type="Proteomes" id="UP000199054"/>
    </source>
</evidence>
<name>A0A1H8GQ08_9RHOB</name>
<feature type="transmembrane region" description="Helical" evidence="9">
    <location>
        <begin position="253"/>
        <end position="270"/>
    </location>
</feature>
<dbReference type="PROSITE" id="PS50885">
    <property type="entry name" value="HAMP"/>
    <property type="match status" value="1"/>
</dbReference>
<dbReference type="EC" id="2.7.13.3" evidence="3"/>
<dbReference type="STRING" id="34002.SAMN04489859_100783"/>
<feature type="transmembrane region" description="Helical" evidence="9">
    <location>
        <begin position="290"/>
        <end position="313"/>
    </location>
</feature>
<dbReference type="EMBL" id="FODE01000007">
    <property type="protein sequence ID" value="SEN45920.1"/>
    <property type="molecule type" value="Genomic_DNA"/>
</dbReference>
<feature type="domain" description="HAMP" evidence="10">
    <location>
        <begin position="310"/>
        <end position="364"/>
    </location>
</feature>
<dbReference type="GO" id="GO:0016020">
    <property type="term" value="C:membrane"/>
    <property type="evidence" value="ECO:0007669"/>
    <property type="project" value="UniProtKB-SubCell"/>
</dbReference>
<accession>A0A1H8GQ08</accession>
<sequence>MLRRLANRLDFTKGLGFRLGALLSVAILPIGMISLIQNLSLSQQAERSNEMAILGRTSLAAAGERALLQSALGSADALGPAVLEVMDDPQACSDLMRSFIERSATYAAAVFVRADGMSDCTSSRDGPQLLDMRDSVSYRTFSEAPGTLVTSVDRGRVSDRSVISVIQPLYREREMLGFVAISLTQELLRSTHAIYQSSDEARIVTFNHRGRILTSDVRDGEEVGAFLPKDVALPSLLARTETTFRGKSNNGEAQVFAVAPVVPGLVYAIGSWNPRMVGLGAFQASHFGAFFLPIALWLVSLAVAYFAVFRLVLRHIRELRGQMRRFAIGSRASPPPVLQNAPSEIADVSQTFHNMARILIRDEAAMEAAVAEKTVLLKEVHHRVKNNLQLIASIINMQSRVIDDPDAKRVLRSVQDRVAALATIYRNLYQAEHLDAVEADRLIGDIINQMTNATVGPGNSLRIDTKLQPLILLPDQAVPLSLLATEAFTNALKYAGTAPGEDQPWVRVSLSSPQPGRAVLEIVNSVGSKEENPDGTGLGSQLIEAFSTQLEGDSFSGIEGDTFVLRLPFAVEQVASTQPDDSRQVVLTSAARQGASH</sequence>
<evidence type="ECO:0000259" key="10">
    <source>
        <dbReference type="PROSITE" id="PS50885"/>
    </source>
</evidence>
<comment type="subcellular location">
    <subcellularLocation>
        <location evidence="2">Membrane</location>
    </subcellularLocation>
</comment>
<evidence type="ECO:0000256" key="1">
    <source>
        <dbReference type="ARBA" id="ARBA00000085"/>
    </source>
</evidence>
<keyword evidence="12" id="KW-1185">Reference proteome</keyword>
<evidence type="ECO:0000256" key="8">
    <source>
        <dbReference type="ARBA" id="ARBA00022840"/>
    </source>
</evidence>
<keyword evidence="4" id="KW-0597">Phosphoprotein</keyword>
<dbReference type="Gene3D" id="3.30.565.10">
    <property type="entry name" value="Histidine kinase-like ATPase, C-terminal domain"/>
    <property type="match status" value="1"/>
</dbReference>
<evidence type="ECO:0000256" key="7">
    <source>
        <dbReference type="ARBA" id="ARBA00022777"/>
    </source>
</evidence>
<dbReference type="Proteomes" id="UP000199054">
    <property type="component" value="Unassembled WGS sequence"/>
</dbReference>
<dbReference type="SUPFAM" id="SSF55874">
    <property type="entry name" value="ATPase domain of HSP90 chaperone/DNA topoisomerase II/histidine kinase"/>
    <property type="match status" value="1"/>
</dbReference>
<comment type="catalytic activity">
    <reaction evidence="1">
        <text>ATP + protein L-histidine = ADP + protein N-phospho-L-histidine.</text>
        <dbReference type="EC" id="2.7.13.3"/>
    </reaction>
</comment>
<gene>
    <name evidence="11" type="ORF">SAMN04489859_100783</name>
</gene>
<dbReference type="InterPro" id="IPR003660">
    <property type="entry name" value="HAMP_dom"/>
</dbReference>
<keyword evidence="8" id="KW-0067">ATP-binding</keyword>
<dbReference type="PANTHER" id="PTHR41523:SF8">
    <property type="entry name" value="ETHYLENE RESPONSE SENSOR PROTEIN"/>
    <property type="match status" value="1"/>
</dbReference>
<keyword evidence="5" id="KW-0808">Transferase</keyword>